<feature type="transmembrane region" description="Helical" evidence="8">
    <location>
        <begin position="139"/>
        <end position="158"/>
    </location>
</feature>
<evidence type="ECO:0000256" key="4">
    <source>
        <dbReference type="ARBA" id="ARBA00022679"/>
    </source>
</evidence>
<evidence type="ECO:0000256" key="3">
    <source>
        <dbReference type="ARBA" id="ARBA00022676"/>
    </source>
</evidence>
<dbReference type="InterPro" id="IPR038731">
    <property type="entry name" value="RgtA/B/C-like"/>
</dbReference>
<dbReference type="GO" id="GO:0005886">
    <property type="term" value="C:plasma membrane"/>
    <property type="evidence" value="ECO:0007669"/>
    <property type="project" value="UniProtKB-SubCell"/>
</dbReference>
<dbReference type="GO" id="GO:0016763">
    <property type="term" value="F:pentosyltransferase activity"/>
    <property type="evidence" value="ECO:0007669"/>
    <property type="project" value="TreeGrafter"/>
</dbReference>
<comment type="subcellular location">
    <subcellularLocation>
        <location evidence="1">Cell membrane</location>
        <topology evidence="1">Multi-pass membrane protein</topology>
    </subcellularLocation>
</comment>
<dbReference type="PANTHER" id="PTHR33908:SF11">
    <property type="entry name" value="MEMBRANE PROTEIN"/>
    <property type="match status" value="1"/>
</dbReference>
<reference evidence="11" key="1">
    <citation type="submission" date="2017-09" db="EMBL/GenBank/DDBJ databases">
        <title>Depth-based differentiation of microbial function through sediment-hosted aquifers and enrichment of novel symbionts in the deep terrestrial subsurface.</title>
        <authorList>
            <person name="Probst A.J."/>
            <person name="Ladd B."/>
            <person name="Jarett J.K."/>
            <person name="Geller-Mcgrath D.E."/>
            <person name="Sieber C.M.K."/>
            <person name="Emerson J.B."/>
            <person name="Anantharaman K."/>
            <person name="Thomas B.C."/>
            <person name="Malmstrom R."/>
            <person name="Stieglmeier M."/>
            <person name="Klingl A."/>
            <person name="Woyke T."/>
            <person name="Ryan C.M."/>
            <person name="Banfield J.F."/>
        </authorList>
    </citation>
    <scope>NUCLEOTIDE SEQUENCE [LARGE SCALE GENOMIC DNA]</scope>
</reference>
<feature type="transmembrane region" description="Helical" evidence="8">
    <location>
        <begin position="116"/>
        <end position="133"/>
    </location>
</feature>
<dbReference type="Proteomes" id="UP000229756">
    <property type="component" value="Unassembled WGS sequence"/>
</dbReference>
<feature type="transmembrane region" description="Helical" evidence="8">
    <location>
        <begin position="387"/>
        <end position="405"/>
    </location>
</feature>
<feature type="transmembrane region" description="Helical" evidence="8">
    <location>
        <begin position="266"/>
        <end position="282"/>
    </location>
</feature>
<dbReference type="PANTHER" id="PTHR33908">
    <property type="entry name" value="MANNOSYLTRANSFERASE YKCB-RELATED"/>
    <property type="match status" value="1"/>
</dbReference>
<feature type="transmembrane region" description="Helical" evidence="8">
    <location>
        <begin position="289"/>
        <end position="307"/>
    </location>
</feature>
<evidence type="ECO:0000256" key="8">
    <source>
        <dbReference type="SAM" id="Phobius"/>
    </source>
</evidence>
<feature type="transmembrane region" description="Helical" evidence="8">
    <location>
        <begin position="87"/>
        <end position="107"/>
    </location>
</feature>
<evidence type="ECO:0000256" key="2">
    <source>
        <dbReference type="ARBA" id="ARBA00022475"/>
    </source>
</evidence>
<feature type="domain" description="Glycosyltransferase RgtA/B/C/D-like" evidence="9">
    <location>
        <begin position="85"/>
        <end position="225"/>
    </location>
</feature>
<feature type="transmembrane region" description="Helical" evidence="8">
    <location>
        <begin position="165"/>
        <end position="187"/>
    </location>
</feature>
<dbReference type="EMBL" id="PFSJ01000005">
    <property type="protein sequence ID" value="PJC23981.1"/>
    <property type="molecule type" value="Genomic_DNA"/>
</dbReference>
<feature type="transmembrane region" description="Helical" evidence="8">
    <location>
        <begin position="313"/>
        <end position="330"/>
    </location>
</feature>
<dbReference type="InterPro" id="IPR050297">
    <property type="entry name" value="LipidA_mod_glycosyltrf_83"/>
</dbReference>
<evidence type="ECO:0000256" key="5">
    <source>
        <dbReference type="ARBA" id="ARBA00022692"/>
    </source>
</evidence>
<protein>
    <recommendedName>
        <fullName evidence="9">Glycosyltransferase RgtA/B/C/D-like domain-containing protein</fullName>
    </recommendedName>
</protein>
<feature type="transmembrane region" description="Helical" evidence="8">
    <location>
        <begin position="342"/>
        <end position="358"/>
    </location>
</feature>
<keyword evidence="3" id="KW-0328">Glycosyltransferase</keyword>
<evidence type="ECO:0000259" key="9">
    <source>
        <dbReference type="Pfam" id="PF13231"/>
    </source>
</evidence>
<evidence type="ECO:0000256" key="1">
    <source>
        <dbReference type="ARBA" id="ARBA00004651"/>
    </source>
</evidence>
<sequence>MYKTFKSEWFHYFVLISFLLIAFFFRFCNLGYSDFQGDEAKIFLYRTLDQDFISTLFTNSKGPGQYIVVYLMDKIYGIIGGGFDQELFFRIPFAIAGVVSVWLFYILGKLFGGKNAGLYACILASLNGFFIAFSRIVQYQSFNILLSLASSIFFVLYLKSKSKKSLFLSGFISAIGFLFHYDAIFYIVPQFIILLFSLDRKIFVKYILVYVSASSSILIFFLPYLFSSTFFSTINYILNERSIGFFSYDSVYYSLKLISIYFPKEFTISVGFVLLFVFIFWYKSNKDKLILFLVFSVLALLIARYFNVEPRRILIFSSTFLAIFAIAIFFKKYLKTSLLDSYLFLWVSLSFVILFLFLNKPLTHIYNVFIPLTFIVAINFDKLKHHFIKFFAFLLIVLSLVSFNYQAYIENGLEYPWSKKTYIFGDMYSGISRGEIVRGIFGFPYYRNLNNLNMSISSIIQKNEMPILYSNIKDSRFKFYADTKYPVNGSNEIPVYVEIKNSIDYEGNYPSNEMILEKVLETPMYSIYRGKL</sequence>
<dbReference type="Pfam" id="PF13231">
    <property type="entry name" value="PMT_2"/>
    <property type="match status" value="1"/>
</dbReference>
<evidence type="ECO:0000256" key="7">
    <source>
        <dbReference type="ARBA" id="ARBA00023136"/>
    </source>
</evidence>
<accession>A0A2M8EMN6</accession>
<organism evidence="10 11">
    <name type="scientific">candidate division WWE3 bacterium CG_4_9_14_0_2_um_filter_35_11</name>
    <dbReference type="NCBI Taxonomy" id="1975077"/>
    <lineage>
        <taxon>Bacteria</taxon>
        <taxon>Katanobacteria</taxon>
    </lineage>
</organism>
<evidence type="ECO:0000256" key="6">
    <source>
        <dbReference type="ARBA" id="ARBA00022989"/>
    </source>
</evidence>
<keyword evidence="7 8" id="KW-0472">Membrane</keyword>
<gene>
    <name evidence="10" type="ORF">CO058_00625</name>
</gene>
<feature type="transmembrane region" description="Helical" evidence="8">
    <location>
        <begin position="207"/>
        <end position="231"/>
    </location>
</feature>
<feature type="transmembrane region" description="Helical" evidence="8">
    <location>
        <begin position="364"/>
        <end position="380"/>
    </location>
</feature>
<keyword evidence="4" id="KW-0808">Transferase</keyword>
<evidence type="ECO:0000313" key="11">
    <source>
        <dbReference type="Proteomes" id="UP000229756"/>
    </source>
</evidence>
<keyword evidence="2" id="KW-1003">Cell membrane</keyword>
<comment type="caution">
    <text evidence="10">The sequence shown here is derived from an EMBL/GenBank/DDBJ whole genome shotgun (WGS) entry which is preliminary data.</text>
</comment>
<evidence type="ECO:0000313" key="10">
    <source>
        <dbReference type="EMBL" id="PJC23981.1"/>
    </source>
</evidence>
<keyword evidence="5 8" id="KW-0812">Transmembrane</keyword>
<feature type="transmembrane region" description="Helical" evidence="8">
    <location>
        <begin position="12"/>
        <end position="32"/>
    </location>
</feature>
<name>A0A2M8EMN6_UNCKA</name>
<keyword evidence="6 8" id="KW-1133">Transmembrane helix</keyword>
<dbReference type="GO" id="GO:0009103">
    <property type="term" value="P:lipopolysaccharide biosynthetic process"/>
    <property type="evidence" value="ECO:0007669"/>
    <property type="project" value="UniProtKB-ARBA"/>
</dbReference>
<proteinExistence type="predicted"/>
<dbReference type="AlphaFoldDB" id="A0A2M8EMN6"/>